<keyword evidence="1" id="KW-1003">Cell membrane</keyword>
<evidence type="ECO:0000259" key="3">
    <source>
        <dbReference type="Pfam" id="PF04608"/>
    </source>
</evidence>
<sequence length="180" mass="20016">MNAVTVTAHAPLRPDARFLWSHPAHLVSLGFGCGLSPVAPGTVGTLWAWLSFVVLDRWLGDLQWAVLLGVALLVGLWAGQTTARRLAQHDPSPIVWDEIICFWWVLWFVTPAHASVGSVLWTQAAAFAWFRFFDAVKPGPVGWADRRFKGEGWRGAFGIYADDIVAAFCTLLVFALWRAW</sequence>
<comment type="function">
    <text evidence="1">Lipid phosphatase which dephosphorylates phosphatidylglycerophosphate (PGP) to phosphatidylglycerol (PG).</text>
</comment>
<dbReference type="InterPro" id="IPR026037">
    <property type="entry name" value="PgpA"/>
</dbReference>
<dbReference type="EC" id="3.1.3.27" evidence="1"/>
<feature type="transmembrane region" description="Helical" evidence="2">
    <location>
        <begin position="26"/>
        <end position="50"/>
    </location>
</feature>
<feature type="domain" description="YutG/PgpA" evidence="3">
    <location>
        <begin position="27"/>
        <end position="176"/>
    </location>
</feature>
<dbReference type="Proteomes" id="UP001163266">
    <property type="component" value="Chromosome"/>
</dbReference>
<dbReference type="SUPFAM" id="SSF101307">
    <property type="entry name" value="YutG-like"/>
    <property type="match status" value="1"/>
</dbReference>
<organism evidence="4 5">
    <name type="scientific">Caldimonas aquatica</name>
    <dbReference type="NCBI Taxonomy" id="376175"/>
    <lineage>
        <taxon>Bacteria</taxon>
        <taxon>Pseudomonadati</taxon>
        <taxon>Pseudomonadota</taxon>
        <taxon>Betaproteobacteria</taxon>
        <taxon>Burkholderiales</taxon>
        <taxon>Sphaerotilaceae</taxon>
        <taxon>Caldimonas</taxon>
    </lineage>
</organism>
<keyword evidence="1" id="KW-0442">Lipid degradation</keyword>
<proteinExistence type="predicted"/>
<evidence type="ECO:0000313" key="5">
    <source>
        <dbReference type="Proteomes" id="UP001163266"/>
    </source>
</evidence>
<reference evidence="4" key="1">
    <citation type="submission" date="2022-10" db="EMBL/GenBank/DDBJ databases">
        <title>Complete genome sequence of Schlegelella aquatica LMG 23380.</title>
        <authorList>
            <person name="Musilova J."/>
            <person name="Kourilova X."/>
            <person name="Bezdicek M."/>
            <person name="Hermankova K."/>
            <person name="Obruca S."/>
            <person name="Sedlar K."/>
        </authorList>
    </citation>
    <scope>NUCLEOTIDE SEQUENCE</scope>
    <source>
        <strain evidence="4">LMG 23380</strain>
    </source>
</reference>
<evidence type="ECO:0000256" key="1">
    <source>
        <dbReference type="PIRNR" id="PIRNR006162"/>
    </source>
</evidence>
<comment type="cofactor">
    <cofactor evidence="1">
        <name>Mg(2+)</name>
        <dbReference type="ChEBI" id="CHEBI:18420"/>
    </cofactor>
</comment>
<dbReference type="Pfam" id="PF04608">
    <property type="entry name" value="PgpA"/>
    <property type="match status" value="1"/>
</dbReference>
<dbReference type="CDD" id="cd06971">
    <property type="entry name" value="PgpA"/>
    <property type="match status" value="1"/>
</dbReference>
<keyword evidence="2" id="KW-1133">Transmembrane helix</keyword>
<comment type="catalytic activity">
    <reaction evidence="1">
        <text>a 1,2-diacyl-sn-glycero-3-phospho-(1'-sn-glycero-3'-phosphate) + H2O = a 1,2-diacyl-sn-glycero-3-phospho-(1'-sn-glycerol) + phosphate</text>
        <dbReference type="Rhea" id="RHEA:33751"/>
        <dbReference type="ChEBI" id="CHEBI:15377"/>
        <dbReference type="ChEBI" id="CHEBI:43474"/>
        <dbReference type="ChEBI" id="CHEBI:60110"/>
        <dbReference type="ChEBI" id="CHEBI:64716"/>
        <dbReference type="EC" id="3.1.3.27"/>
    </reaction>
</comment>
<keyword evidence="1" id="KW-0460">Magnesium</keyword>
<feature type="transmembrane region" description="Helical" evidence="2">
    <location>
        <begin position="100"/>
        <end position="121"/>
    </location>
</feature>
<dbReference type="PIRSF" id="PIRSF006162">
    <property type="entry name" value="PgpA"/>
    <property type="match status" value="1"/>
</dbReference>
<dbReference type="PANTHER" id="PTHR36305:SF1">
    <property type="entry name" value="PHOSPHATIDYLGLYCEROPHOSPHATASE A"/>
    <property type="match status" value="1"/>
</dbReference>
<keyword evidence="5" id="KW-1185">Reference proteome</keyword>
<evidence type="ECO:0000256" key="2">
    <source>
        <dbReference type="SAM" id="Phobius"/>
    </source>
</evidence>
<feature type="transmembrane region" description="Helical" evidence="2">
    <location>
        <begin position="157"/>
        <end position="177"/>
    </location>
</feature>
<protein>
    <recommendedName>
        <fullName evidence="1">Phosphatidylglycerophosphatase A</fullName>
        <ecNumber evidence="1">3.1.3.27</ecNumber>
    </recommendedName>
    <alternativeName>
        <fullName evidence="1">Phosphatidylglycerolphosphate phosphatase A</fullName>
    </alternativeName>
</protein>
<comment type="subcellular location">
    <subcellularLocation>
        <location evidence="1">Cell inner membrane</location>
        <topology evidence="1">Multi-pass membrane protein</topology>
    </subcellularLocation>
</comment>
<keyword evidence="1" id="KW-0997">Cell inner membrane</keyword>
<dbReference type="InterPro" id="IPR036681">
    <property type="entry name" value="PgpA-like_sf"/>
</dbReference>
<dbReference type="EMBL" id="CP110257">
    <property type="protein sequence ID" value="UZD55231.1"/>
    <property type="molecule type" value="Genomic_DNA"/>
</dbReference>
<keyword evidence="1" id="KW-1208">Phospholipid metabolism</keyword>
<dbReference type="PANTHER" id="PTHR36305">
    <property type="entry name" value="PHOSPHATIDYLGLYCEROPHOSPHATASE A"/>
    <property type="match status" value="1"/>
</dbReference>
<dbReference type="RefSeq" id="WP_264892989.1">
    <property type="nucleotide sequence ID" value="NZ_CP110257.1"/>
</dbReference>
<name>A0ABY6MT94_9BURK</name>
<accession>A0ABY6MT94</accession>
<keyword evidence="1 2" id="KW-0812">Transmembrane</keyword>
<feature type="transmembrane region" description="Helical" evidence="2">
    <location>
        <begin position="62"/>
        <end position="79"/>
    </location>
</feature>
<keyword evidence="1 2" id="KW-0472">Membrane</keyword>
<keyword evidence="1" id="KW-0378">Hydrolase</keyword>
<gene>
    <name evidence="4" type="ORF">OMP39_01135</name>
</gene>
<keyword evidence="1" id="KW-0479">Metal-binding</keyword>
<comment type="pathway">
    <text evidence="1">Phospholipid metabolism; phosphatidylglycerol biosynthesis; phosphatidylglycerol from CDP-diacylglycerol: step 2/2.</text>
</comment>
<evidence type="ECO:0000313" key="4">
    <source>
        <dbReference type="EMBL" id="UZD55231.1"/>
    </source>
</evidence>
<keyword evidence="1" id="KW-0443">Lipid metabolism</keyword>
<keyword evidence="1" id="KW-0595">Phospholipid degradation</keyword>
<dbReference type="InterPro" id="IPR007686">
    <property type="entry name" value="YutG/PgpA"/>
</dbReference>